<proteinExistence type="predicted"/>
<protein>
    <submittedName>
        <fullName evidence="1">Peptidase inhibitor family I36</fullName>
    </submittedName>
</protein>
<dbReference type="EMBL" id="FNOK01000036">
    <property type="protein sequence ID" value="SDY82217.1"/>
    <property type="molecule type" value="Genomic_DNA"/>
</dbReference>
<accession>A0A1H3MZY7</accession>
<dbReference type="AlphaFoldDB" id="A0A1H3MZY7"/>
<name>A0A1H3MZY7_9PSEU</name>
<gene>
    <name evidence="1" type="ORF">SAMN05216215_103638</name>
</gene>
<evidence type="ECO:0000313" key="2">
    <source>
        <dbReference type="Proteomes" id="UP000199529"/>
    </source>
</evidence>
<dbReference type="STRING" id="418495.SAMN05216215_103638"/>
<dbReference type="Proteomes" id="UP000199529">
    <property type="component" value="Unassembled WGS sequence"/>
</dbReference>
<sequence length="146" mass="15518">MSKCASPAASRRIAIRPSARRGAWRSGLRRIVVPVLSVLAAIAVGAGGAYAAPPGNLCPAGSFCSWPEENFAGQAHEVGLQATSLEQCVRLQQGMEARSFANSTGHPVTVYQDPDCDTEAEFSTYPTGSQNPRATYVARAIKIWSH</sequence>
<keyword evidence="2" id="KW-1185">Reference proteome</keyword>
<dbReference type="Pfam" id="PF03995">
    <property type="entry name" value="Inhibitor_I36"/>
    <property type="match status" value="1"/>
</dbReference>
<reference evidence="2" key="1">
    <citation type="submission" date="2016-10" db="EMBL/GenBank/DDBJ databases">
        <authorList>
            <person name="Varghese N."/>
            <person name="Submissions S."/>
        </authorList>
    </citation>
    <scope>NUCLEOTIDE SEQUENCE [LARGE SCALE GENOMIC DNA]</scope>
    <source>
        <strain evidence="2">CGMCC 4.3530</strain>
    </source>
</reference>
<evidence type="ECO:0000313" key="1">
    <source>
        <dbReference type="EMBL" id="SDY82217.1"/>
    </source>
</evidence>
<dbReference type="OrthoDB" id="5196292at2"/>
<organism evidence="1 2">
    <name type="scientific">Saccharopolyspora shandongensis</name>
    <dbReference type="NCBI Taxonomy" id="418495"/>
    <lineage>
        <taxon>Bacteria</taxon>
        <taxon>Bacillati</taxon>
        <taxon>Actinomycetota</taxon>
        <taxon>Actinomycetes</taxon>
        <taxon>Pseudonocardiales</taxon>
        <taxon>Pseudonocardiaceae</taxon>
        <taxon>Saccharopolyspora</taxon>
    </lineage>
</organism>